<dbReference type="InterPro" id="IPR017850">
    <property type="entry name" value="Alkaline_phosphatase_core_sf"/>
</dbReference>
<dbReference type="Gene3D" id="3.40.720.10">
    <property type="entry name" value="Alkaline Phosphatase, subunit A"/>
    <property type="match status" value="1"/>
</dbReference>
<dbReference type="AlphaFoldDB" id="A0A9D1IP69"/>
<protein>
    <submittedName>
        <fullName evidence="1">Alkaline phosphatase family protein</fullName>
    </submittedName>
</protein>
<dbReference type="PANTHER" id="PTHR10151">
    <property type="entry name" value="ECTONUCLEOTIDE PYROPHOSPHATASE/PHOSPHODIESTERASE"/>
    <property type="match status" value="1"/>
</dbReference>
<name>A0A9D1IP69_9FIRM</name>
<dbReference type="EMBL" id="DVMT01000044">
    <property type="protein sequence ID" value="HIU40530.1"/>
    <property type="molecule type" value="Genomic_DNA"/>
</dbReference>
<sequence>MKTLFPDYDNGLVNVMSSILKYFNIYHKHKSLGKLDDVLKKKKPKNVVLALFDGLGYNILKRNEKYCPFLNEYLIGDISSCFPTTTMSARTTVESGLCPIEHGWLGWDMYFKCYDKVITLARNYVKGTKEKITDYNIAKTLLKYEPVISKVSKKEGCLGSKITYYPTHGPSFKQAREKIKKICNNGLKNYVYFYCNEPDHTFHKYGLDTKKEKKVLKKLDRNFKKLCKSLKDTIVIALADHGHLNVSYITLSDYPNIINMLKGDFSGDSRVAVFRVKDEYKKTFPLEVKKVLKDDFIIMSKQEVIQKKLYGTGLKNKYFDDALGDYFAIAVGNKAIRYDKNGHMHKSAHSGITVDEMLVPLIIYEGE</sequence>
<dbReference type="Pfam" id="PF01663">
    <property type="entry name" value="Phosphodiest"/>
    <property type="match status" value="2"/>
</dbReference>
<dbReference type="Proteomes" id="UP000824074">
    <property type="component" value="Unassembled WGS sequence"/>
</dbReference>
<evidence type="ECO:0000313" key="2">
    <source>
        <dbReference type="Proteomes" id="UP000824074"/>
    </source>
</evidence>
<gene>
    <name evidence="1" type="ORF">IAB68_04440</name>
</gene>
<reference evidence="1" key="1">
    <citation type="submission" date="2020-10" db="EMBL/GenBank/DDBJ databases">
        <authorList>
            <person name="Gilroy R."/>
        </authorList>
    </citation>
    <scope>NUCLEOTIDE SEQUENCE</scope>
    <source>
        <strain evidence="1">CHK193-30670</strain>
    </source>
</reference>
<dbReference type="InterPro" id="IPR002591">
    <property type="entry name" value="Phosphodiest/P_Trfase"/>
</dbReference>
<accession>A0A9D1IP69</accession>
<comment type="caution">
    <text evidence="1">The sequence shown here is derived from an EMBL/GenBank/DDBJ whole genome shotgun (WGS) entry which is preliminary data.</text>
</comment>
<dbReference type="PANTHER" id="PTHR10151:SF120">
    <property type="entry name" value="BIS(5'-ADENOSYL)-TRIPHOSPHATASE"/>
    <property type="match status" value="1"/>
</dbReference>
<evidence type="ECO:0000313" key="1">
    <source>
        <dbReference type="EMBL" id="HIU40530.1"/>
    </source>
</evidence>
<organism evidence="1 2">
    <name type="scientific">Candidatus Aphodocola excrementigallinarum</name>
    <dbReference type="NCBI Taxonomy" id="2840670"/>
    <lineage>
        <taxon>Bacteria</taxon>
        <taxon>Bacillati</taxon>
        <taxon>Bacillota</taxon>
        <taxon>Bacilli</taxon>
        <taxon>Candidatus Aphodocola</taxon>
    </lineage>
</organism>
<reference evidence="1" key="2">
    <citation type="journal article" date="2021" name="PeerJ">
        <title>Extensive microbial diversity within the chicken gut microbiome revealed by metagenomics and culture.</title>
        <authorList>
            <person name="Gilroy R."/>
            <person name="Ravi A."/>
            <person name="Getino M."/>
            <person name="Pursley I."/>
            <person name="Horton D.L."/>
            <person name="Alikhan N.F."/>
            <person name="Baker D."/>
            <person name="Gharbi K."/>
            <person name="Hall N."/>
            <person name="Watson M."/>
            <person name="Adriaenssens E.M."/>
            <person name="Foster-Nyarko E."/>
            <person name="Jarju S."/>
            <person name="Secka A."/>
            <person name="Antonio M."/>
            <person name="Oren A."/>
            <person name="Chaudhuri R.R."/>
            <person name="La Ragione R."/>
            <person name="Hildebrand F."/>
            <person name="Pallen M.J."/>
        </authorList>
    </citation>
    <scope>NUCLEOTIDE SEQUENCE</scope>
    <source>
        <strain evidence="1">CHK193-30670</strain>
    </source>
</reference>
<proteinExistence type="predicted"/>
<dbReference type="SUPFAM" id="SSF53649">
    <property type="entry name" value="Alkaline phosphatase-like"/>
    <property type="match status" value="1"/>
</dbReference>
<dbReference type="GO" id="GO:0016787">
    <property type="term" value="F:hydrolase activity"/>
    <property type="evidence" value="ECO:0007669"/>
    <property type="project" value="UniProtKB-ARBA"/>
</dbReference>